<protein>
    <submittedName>
        <fullName evidence="1">Uncharacterized protein</fullName>
    </submittedName>
</protein>
<dbReference type="AlphaFoldDB" id="A0AAV7UJH7"/>
<dbReference type="EMBL" id="JANPWB010000005">
    <property type="protein sequence ID" value="KAJ1188923.1"/>
    <property type="molecule type" value="Genomic_DNA"/>
</dbReference>
<evidence type="ECO:0000313" key="1">
    <source>
        <dbReference type="EMBL" id="KAJ1188923.1"/>
    </source>
</evidence>
<accession>A0AAV7UJH7</accession>
<name>A0AAV7UJH7_PLEWA</name>
<keyword evidence="2" id="KW-1185">Reference proteome</keyword>
<comment type="caution">
    <text evidence="1">The sequence shown here is derived from an EMBL/GenBank/DDBJ whole genome shotgun (WGS) entry which is preliminary data.</text>
</comment>
<dbReference type="Proteomes" id="UP001066276">
    <property type="component" value="Chromosome 3_1"/>
</dbReference>
<organism evidence="1 2">
    <name type="scientific">Pleurodeles waltl</name>
    <name type="common">Iberian ribbed newt</name>
    <dbReference type="NCBI Taxonomy" id="8319"/>
    <lineage>
        <taxon>Eukaryota</taxon>
        <taxon>Metazoa</taxon>
        <taxon>Chordata</taxon>
        <taxon>Craniata</taxon>
        <taxon>Vertebrata</taxon>
        <taxon>Euteleostomi</taxon>
        <taxon>Amphibia</taxon>
        <taxon>Batrachia</taxon>
        <taxon>Caudata</taxon>
        <taxon>Salamandroidea</taxon>
        <taxon>Salamandridae</taxon>
        <taxon>Pleurodelinae</taxon>
        <taxon>Pleurodeles</taxon>
    </lineage>
</organism>
<proteinExistence type="predicted"/>
<gene>
    <name evidence="1" type="ORF">NDU88_005679</name>
</gene>
<reference evidence="1" key="1">
    <citation type="journal article" date="2022" name="bioRxiv">
        <title>Sequencing and chromosome-scale assembly of the giantPleurodeles waltlgenome.</title>
        <authorList>
            <person name="Brown T."/>
            <person name="Elewa A."/>
            <person name="Iarovenko S."/>
            <person name="Subramanian E."/>
            <person name="Araus A.J."/>
            <person name="Petzold A."/>
            <person name="Susuki M."/>
            <person name="Suzuki K.-i.T."/>
            <person name="Hayashi T."/>
            <person name="Toyoda A."/>
            <person name="Oliveira C."/>
            <person name="Osipova E."/>
            <person name="Leigh N.D."/>
            <person name="Simon A."/>
            <person name="Yun M.H."/>
        </authorList>
    </citation>
    <scope>NUCLEOTIDE SEQUENCE</scope>
    <source>
        <strain evidence="1">20211129_DDA</strain>
        <tissue evidence="1">Liver</tissue>
    </source>
</reference>
<sequence>MEPELQVLPMLLFLLWYQEQERRHRRPRCGFSLSHVGTFFTLACGGMACSLVSLGGTLAALMGGAHDETGLAMTTVLGDLMAEVLSWDLDSLALGEEGVGKRSMSARKSFLDTLGREDGGGLGVEEEVVVVGGVRLLNLGEGAWAGGCCEVDGCWVGVYLRLGTLGGGLTDTPGEGTGDV</sequence>
<evidence type="ECO:0000313" key="2">
    <source>
        <dbReference type="Proteomes" id="UP001066276"/>
    </source>
</evidence>